<evidence type="ECO:0000313" key="9">
    <source>
        <dbReference type="Proteomes" id="UP001177883"/>
    </source>
</evidence>
<keyword evidence="4" id="KW-0233">DNA recombination</keyword>
<dbReference type="GO" id="GO:0006310">
    <property type="term" value="P:DNA recombination"/>
    <property type="evidence" value="ECO:0007669"/>
    <property type="project" value="UniProtKB-KW"/>
</dbReference>
<comment type="similarity">
    <text evidence="1">Belongs to the 'phage' integrase family.</text>
</comment>
<dbReference type="InterPro" id="IPR011010">
    <property type="entry name" value="DNA_brk_join_enz"/>
</dbReference>
<dbReference type="InterPro" id="IPR013762">
    <property type="entry name" value="Integrase-like_cat_sf"/>
</dbReference>
<evidence type="ECO:0000259" key="6">
    <source>
        <dbReference type="PROSITE" id="PS51898"/>
    </source>
</evidence>
<dbReference type="PANTHER" id="PTHR30349:SF41">
    <property type="entry name" value="INTEGRASE_RECOMBINASE PROTEIN MJ0367-RELATED"/>
    <property type="match status" value="1"/>
</dbReference>
<feature type="domain" description="Tyr recombinase" evidence="6">
    <location>
        <begin position="173"/>
        <end position="390"/>
    </location>
</feature>
<name>A0ABD5AAG2_VIBSP</name>
<dbReference type="AlphaFoldDB" id="A0ABD5AAG2"/>
<dbReference type="Gene3D" id="1.10.150.130">
    <property type="match status" value="1"/>
</dbReference>
<reference evidence="8" key="1">
    <citation type="submission" date="2023-07" db="EMBL/GenBank/DDBJ databases">
        <title>Genome content predicts the carbon catabolic preferences of heterotrophic bacteria.</title>
        <authorList>
            <person name="Gralka M."/>
        </authorList>
    </citation>
    <scope>NUCLEOTIDE SEQUENCE</scope>
    <source>
        <strain evidence="8">6E03</strain>
    </source>
</reference>
<dbReference type="PROSITE" id="PS51898">
    <property type="entry name" value="TYR_RECOMBINASE"/>
    <property type="match status" value="1"/>
</dbReference>
<dbReference type="InterPro" id="IPR050090">
    <property type="entry name" value="Tyrosine_recombinase_XerCD"/>
</dbReference>
<feature type="domain" description="Core-binding (CB)" evidence="7">
    <location>
        <begin position="44"/>
        <end position="145"/>
    </location>
</feature>
<dbReference type="Gene3D" id="1.10.443.10">
    <property type="entry name" value="Intergrase catalytic core"/>
    <property type="match status" value="1"/>
</dbReference>
<dbReference type="GO" id="GO:0015074">
    <property type="term" value="P:DNA integration"/>
    <property type="evidence" value="ECO:0007669"/>
    <property type="project" value="UniProtKB-KW"/>
</dbReference>
<evidence type="ECO:0000256" key="1">
    <source>
        <dbReference type="ARBA" id="ARBA00008857"/>
    </source>
</evidence>
<dbReference type="EMBL" id="JAUYVK010000009">
    <property type="protein sequence ID" value="MDP2489967.1"/>
    <property type="molecule type" value="Genomic_DNA"/>
</dbReference>
<accession>A0ABD5AAG2</accession>
<evidence type="ECO:0000313" key="8">
    <source>
        <dbReference type="EMBL" id="MDP2489967.1"/>
    </source>
</evidence>
<dbReference type="InterPro" id="IPR010998">
    <property type="entry name" value="Integrase_recombinase_N"/>
</dbReference>
<sequence>MEKSVVISSGEKLETSHSLVHEDLSEYPNVLLLAEGVAVFNEQMELLPLVSDFLNDYRRNHSDESIKTYANNLRYLVKYLTTEDENHSGSSRDDCLLTVHVTEIQKYFEYCRKGKDKDGIERQPISGKTISNRDATYGRFFSEFLCNPPAGYKLMRKENPYENGSLVVGGKESLIKPTLFLDIEALILVANHEREKCLIQFMFDSGIRRGEVKNVLQESILKISRKSRKSIILDDETFQVSSDYVVLEIKGNKGRGREAKYRTTIISKETIDRVQKYHSSIEYKKLKRKWRGKPVPAFLNQAGNPYSPRAVSRLINKLSKRALKLGLTNYSISPHKIRHGFGAMLLNSVDLGKTELDRLLLLQQCLGHKSLDTTQQYTKIPIGVWEKFVDRNGSELKRYQLMKKLKNRTRAKKGVLK</sequence>
<keyword evidence="3 5" id="KW-0238">DNA-binding</keyword>
<protein>
    <submittedName>
        <fullName evidence="8">Tyrosine-type recombinase/integrase</fullName>
    </submittedName>
</protein>
<evidence type="ECO:0000259" key="7">
    <source>
        <dbReference type="PROSITE" id="PS51900"/>
    </source>
</evidence>
<evidence type="ECO:0000256" key="4">
    <source>
        <dbReference type="ARBA" id="ARBA00023172"/>
    </source>
</evidence>
<dbReference type="SUPFAM" id="SSF56349">
    <property type="entry name" value="DNA breaking-rejoining enzymes"/>
    <property type="match status" value="1"/>
</dbReference>
<dbReference type="PROSITE" id="PS51900">
    <property type="entry name" value="CB"/>
    <property type="match status" value="1"/>
</dbReference>
<dbReference type="InterPro" id="IPR044068">
    <property type="entry name" value="CB"/>
</dbReference>
<gene>
    <name evidence="8" type="ORF">Q8W38_11520</name>
</gene>
<keyword evidence="2" id="KW-0229">DNA integration</keyword>
<dbReference type="Pfam" id="PF00589">
    <property type="entry name" value="Phage_integrase"/>
    <property type="match status" value="1"/>
</dbReference>
<dbReference type="InterPro" id="IPR002104">
    <property type="entry name" value="Integrase_catalytic"/>
</dbReference>
<evidence type="ECO:0000256" key="3">
    <source>
        <dbReference type="ARBA" id="ARBA00023125"/>
    </source>
</evidence>
<evidence type="ECO:0000256" key="5">
    <source>
        <dbReference type="PROSITE-ProRule" id="PRU01248"/>
    </source>
</evidence>
<dbReference type="CDD" id="cd00397">
    <property type="entry name" value="DNA_BRE_C"/>
    <property type="match status" value="1"/>
</dbReference>
<proteinExistence type="inferred from homology"/>
<comment type="caution">
    <text evidence="8">The sequence shown here is derived from an EMBL/GenBank/DDBJ whole genome shotgun (WGS) entry which is preliminary data.</text>
</comment>
<evidence type="ECO:0000256" key="2">
    <source>
        <dbReference type="ARBA" id="ARBA00022908"/>
    </source>
</evidence>
<dbReference type="RefSeq" id="WP_305375062.1">
    <property type="nucleotide sequence ID" value="NZ_JAUYVK010000009.1"/>
</dbReference>
<dbReference type="Proteomes" id="UP001177883">
    <property type="component" value="Unassembled WGS sequence"/>
</dbReference>
<dbReference type="GO" id="GO:0003677">
    <property type="term" value="F:DNA binding"/>
    <property type="evidence" value="ECO:0007669"/>
    <property type="project" value="UniProtKB-UniRule"/>
</dbReference>
<organism evidence="8 9">
    <name type="scientific">Vibrio splendidus</name>
    <dbReference type="NCBI Taxonomy" id="29497"/>
    <lineage>
        <taxon>Bacteria</taxon>
        <taxon>Pseudomonadati</taxon>
        <taxon>Pseudomonadota</taxon>
        <taxon>Gammaproteobacteria</taxon>
        <taxon>Vibrionales</taxon>
        <taxon>Vibrionaceae</taxon>
        <taxon>Vibrio</taxon>
    </lineage>
</organism>
<dbReference type="PANTHER" id="PTHR30349">
    <property type="entry name" value="PHAGE INTEGRASE-RELATED"/>
    <property type="match status" value="1"/>
</dbReference>